<keyword evidence="5 6" id="KW-0472">Membrane</keyword>
<reference evidence="7 8" key="1">
    <citation type="submission" date="2015-06" db="EMBL/GenBank/DDBJ databases">
        <authorList>
            <person name="Zeng Y."/>
            <person name="Huang Y."/>
        </authorList>
    </citation>
    <scope>NUCLEOTIDE SEQUENCE [LARGE SCALE GENOMIC DNA]</scope>
    <source>
        <strain evidence="7 8">PQ-2</strain>
    </source>
</reference>
<name>A0A0G3XJ33_9SPHN</name>
<feature type="transmembrane region" description="Helical" evidence="6">
    <location>
        <begin position="230"/>
        <end position="253"/>
    </location>
</feature>
<dbReference type="PATRIC" id="fig|1348774.3.peg.1184"/>
<evidence type="ECO:0000313" key="8">
    <source>
        <dbReference type="Proteomes" id="UP000035287"/>
    </source>
</evidence>
<dbReference type="GO" id="GO:0016020">
    <property type="term" value="C:membrane"/>
    <property type="evidence" value="ECO:0007669"/>
    <property type="project" value="UniProtKB-SubCell"/>
</dbReference>
<sequence length="356" mass="37433">MGIDRTRIEKGGFLLFLAVLTALALLVAWPFLAALFWSVLAAIMFQPLYQRILASMGGKANRAALATLGVITVAVVIPMIVIGTMIVDQATEVYLALSEQQIDAGEFFIRIREALPARVQVMIEGSGYGDFDTVRDRLAELARESAGMIAGRAMAIGGGALGFVLSFGVGLYVTYFLLRDGQTLGPALRRALPMPQDVARPLSDRFLSIVRATIKGSVVVGLVQGALGAITFWIAGLPAVLLFGLLMAILSLLPAVGPAIVWLPAAVYLLATGAIWQGVFVIVSGVAVIGMADNVLRPILVGRDTGIPDWIILISTLGGIAAFGISGVVAGPVIAGLFLAAWPMLSPREEPAPEGE</sequence>
<feature type="transmembrane region" description="Helical" evidence="6">
    <location>
        <begin position="310"/>
        <end position="339"/>
    </location>
</feature>
<dbReference type="PANTHER" id="PTHR21716">
    <property type="entry name" value="TRANSMEMBRANE PROTEIN"/>
    <property type="match status" value="1"/>
</dbReference>
<dbReference type="Pfam" id="PF01594">
    <property type="entry name" value="AI-2E_transport"/>
    <property type="match status" value="1"/>
</dbReference>
<accession>A0A0G3XJ33</accession>
<evidence type="ECO:0000256" key="2">
    <source>
        <dbReference type="ARBA" id="ARBA00009773"/>
    </source>
</evidence>
<dbReference type="Proteomes" id="UP000035287">
    <property type="component" value="Chromosome"/>
</dbReference>
<protein>
    <submittedName>
        <fullName evidence="7">Membrane protein</fullName>
    </submittedName>
</protein>
<feature type="transmembrane region" description="Helical" evidence="6">
    <location>
        <begin position="65"/>
        <end position="87"/>
    </location>
</feature>
<evidence type="ECO:0000256" key="5">
    <source>
        <dbReference type="ARBA" id="ARBA00023136"/>
    </source>
</evidence>
<evidence type="ECO:0000256" key="3">
    <source>
        <dbReference type="ARBA" id="ARBA00022692"/>
    </source>
</evidence>
<evidence type="ECO:0000256" key="1">
    <source>
        <dbReference type="ARBA" id="ARBA00004141"/>
    </source>
</evidence>
<dbReference type="PANTHER" id="PTHR21716:SF4">
    <property type="entry name" value="TRANSMEMBRANE PROTEIN 245"/>
    <property type="match status" value="1"/>
</dbReference>
<keyword evidence="3 6" id="KW-0812">Transmembrane</keyword>
<gene>
    <name evidence="7" type="ORF">AB433_05640</name>
</gene>
<comment type="similarity">
    <text evidence="2">Belongs to the autoinducer-2 exporter (AI-2E) (TC 2.A.86) family.</text>
</comment>
<keyword evidence="4 6" id="KW-1133">Transmembrane helix</keyword>
<feature type="transmembrane region" description="Helical" evidence="6">
    <location>
        <begin position="12"/>
        <end position="45"/>
    </location>
</feature>
<dbReference type="OrthoDB" id="106838at2"/>
<dbReference type="InterPro" id="IPR002549">
    <property type="entry name" value="AI-2E-like"/>
</dbReference>
<dbReference type="KEGG" id="cna:AB433_05640"/>
<feature type="transmembrane region" description="Helical" evidence="6">
    <location>
        <begin position="265"/>
        <end position="290"/>
    </location>
</feature>
<dbReference type="AlphaFoldDB" id="A0A0G3XJ33"/>
<proteinExistence type="inferred from homology"/>
<evidence type="ECO:0000256" key="4">
    <source>
        <dbReference type="ARBA" id="ARBA00022989"/>
    </source>
</evidence>
<feature type="transmembrane region" description="Helical" evidence="6">
    <location>
        <begin position="153"/>
        <end position="178"/>
    </location>
</feature>
<organism evidence="7 8">
    <name type="scientific">Croceicoccus naphthovorans</name>
    <dbReference type="NCBI Taxonomy" id="1348774"/>
    <lineage>
        <taxon>Bacteria</taxon>
        <taxon>Pseudomonadati</taxon>
        <taxon>Pseudomonadota</taxon>
        <taxon>Alphaproteobacteria</taxon>
        <taxon>Sphingomonadales</taxon>
        <taxon>Erythrobacteraceae</taxon>
        <taxon>Croceicoccus</taxon>
    </lineage>
</organism>
<dbReference type="STRING" id="1348774.AB433_05640"/>
<evidence type="ECO:0000313" key="7">
    <source>
        <dbReference type="EMBL" id="AKM11575.1"/>
    </source>
</evidence>
<dbReference type="EMBL" id="CP011770">
    <property type="protein sequence ID" value="AKM11575.1"/>
    <property type="molecule type" value="Genomic_DNA"/>
</dbReference>
<keyword evidence="8" id="KW-1185">Reference proteome</keyword>
<evidence type="ECO:0000256" key="6">
    <source>
        <dbReference type="SAM" id="Phobius"/>
    </source>
</evidence>
<comment type="subcellular location">
    <subcellularLocation>
        <location evidence="1">Membrane</location>
        <topology evidence="1">Multi-pass membrane protein</topology>
    </subcellularLocation>
</comment>